<gene>
    <name evidence="1" type="ORF">Tci_457499</name>
</gene>
<dbReference type="AlphaFoldDB" id="A0A699I2T3"/>
<proteinExistence type="predicted"/>
<protein>
    <submittedName>
        <fullName evidence="1">Uncharacterized protein</fullName>
    </submittedName>
</protein>
<dbReference type="EMBL" id="BKCJ010216216">
    <property type="protein sequence ID" value="GEY85525.1"/>
    <property type="molecule type" value="Genomic_DNA"/>
</dbReference>
<accession>A0A699I2T3</accession>
<name>A0A699I2T3_TANCI</name>
<comment type="caution">
    <text evidence="1">The sequence shown here is derived from an EMBL/GenBank/DDBJ whole genome shotgun (WGS) entry which is preliminary data.</text>
</comment>
<evidence type="ECO:0000313" key="1">
    <source>
        <dbReference type="EMBL" id="GEY85525.1"/>
    </source>
</evidence>
<reference evidence="1" key="1">
    <citation type="journal article" date="2019" name="Sci. Rep.">
        <title>Draft genome of Tanacetum cinerariifolium, the natural source of mosquito coil.</title>
        <authorList>
            <person name="Yamashiro T."/>
            <person name="Shiraishi A."/>
            <person name="Satake H."/>
            <person name="Nakayama K."/>
        </authorList>
    </citation>
    <scope>NUCLEOTIDE SEQUENCE</scope>
</reference>
<feature type="non-terminal residue" evidence="1">
    <location>
        <position position="1"/>
    </location>
</feature>
<organism evidence="1">
    <name type="scientific">Tanacetum cinerariifolium</name>
    <name type="common">Dalmatian daisy</name>
    <name type="synonym">Chrysanthemum cinerariifolium</name>
    <dbReference type="NCBI Taxonomy" id="118510"/>
    <lineage>
        <taxon>Eukaryota</taxon>
        <taxon>Viridiplantae</taxon>
        <taxon>Streptophyta</taxon>
        <taxon>Embryophyta</taxon>
        <taxon>Tracheophyta</taxon>
        <taxon>Spermatophyta</taxon>
        <taxon>Magnoliopsida</taxon>
        <taxon>eudicotyledons</taxon>
        <taxon>Gunneridae</taxon>
        <taxon>Pentapetalae</taxon>
        <taxon>asterids</taxon>
        <taxon>campanulids</taxon>
        <taxon>Asterales</taxon>
        <taxon>Asteraceae</taxon>
        <taxon>Asteroideae</taxon>
        <taxon>Anthemideae</taxon>
        <taxon>Anthemidinae</taxon>
        <taxon>Tanacetum</taxon>
    </lineage>
</organism>
<sequence length="171" mass="18260">QTPSSGISILLAVGTPSTGSGNLYCQWELSPGSGNALCILFPTRCNHLMRFCRGCSKCYCPIAKTFISAAICTSAIGSSSYKGLISVSSSCASFPDLLLVSCYFEFVPLLSVSTKLASNALLVSTFSFIVFICISFTQLSYSLLCYALSSMDFLTYSICWISVSWNSGIAS</sequence>